<feature type="compositionally biased region" description="Basic and acidic residues" evidence="1">
    <location>
        <begin position="66"/>
        <end position="77"/>
    </location>
</feature>
<evidence type="ECO:0000313" key="2">
    <source>
        <dbReference type="EMBL" id="AAZ59980.1"/>
    </source>
</evidence>
<evidence type="ECO:0000256" key="1">
    <source>
        <dbReference type="SAM" id="MobiDB-lite"/>
    </source>
</evidence>
<organism evidence="2">
    <name type="scientific">Cupriavidus pinatubonensis (strain JMP 134 / LMG 1197)</name>
    <name type="common">Cupriavidus necator (strain JMP 134)</name>
    <dbReference type="NCBI Taxonomy" id="264198"/>
    <lineage>
        <taxon>Bacteria</taxon>
        <taxon>Pseudomonadati</taxon>
        <taxon>Pseudomonadota</taxon>
        <taxon>Betaproteobacteria</taxon>
        <taxon>Burkholderiales</taxon>
        <taxon>Burkholderiaceae</taxon>
        <taxon>Cupriavidus</taxon>
    </lineage>
</organism>
<gene>
    <name evidence="2" type="ordered locus">Reut_A0598</name>
</gene>
<dbReference type="STRING" id="264198.Reut_A0598"/>
<feature type="region of interest" description="Disordered" evidence="1">
    <location>
        <begin position="63"/>
        <end position="83"/>
    </location>
</feature>
<proteinExistence type="predicted"/>
<reference evidence="2" key="1">
    <citation type="submission" date="2005-08" db="EMBL/GenBank/DDBJ databases">
        <title>Complete sequence of Chromosome1 of Ralstonia eutropha JMP134.</title>
        <authorList>
            <person name="Copeland A."/>
            <person name="Lucas S."/>
            <person name="Lapidus A."/>
            <person name="Barry K."/>
            <person name="Detter J.C."/>
            <person name="Glavina T."/>
            <person name="Hammon N."/>
            <person name="Israni S."/>
            <person name="Pitluck S."/>
            <person name="Goltsman E."/>
            <person name="Martinez M."/>
            <person name="Schmutz J."/>
            <person name="Larimer F."/>
            <person name="Land M."/>
            <person name="Lykidis A."/>
            <person name="Richardson P."/>
        </authorList>
    </citation>
    <scope>NUCLEOTIDE SEQUENCE</scope>
    <source>
        <strain evidence="2">JMP134</strain>
    </source>
</reference>
<sequence>MFGAFFRFRSDRPYCRPSIVDVNRTGQSRKRLHFSCAFVVLRVCQPVAGTRLRLEPMPTLCGDRMNATHERGEKRPETSSIRQTRRRIRQQLEIVREARLAGGDVELALFVLVAMRRSQTTLRWVRDIRQQFAR</sequence>
<name>Q475F3_CUPPJ</name>
<protein>
    <submittedName>
        <fullName evidence="2">Uncharacterized protein</fullName>
    </submittedName>
</protein>
<dbReference type="AlphaFoldDB" id="Q475F3"/>
<dbReference type="EMBL" id="CP000090">
    <property type="protein sequence ID" value="AAZ59980.1"/>
    <property type="molecule type" value="Genomic_DNA"/>
</dbReference>
<accession>Q475F3</accession>
<dbReference type="KEGG" id="reu:Reut_A0598"/>
<dbReference type="HOGENOM" id="CLU_1892733_0_0_4"/>